<evidence type="ECO:0000313" key="2">
    <source>
        <dbReference type="EMBL" id="CAD6197686.1"/>
    </source>
</evidence>
<evidence type="ECO:0000256" key="1">
    <source>
        <dbReference type="SAM" id="SignalP"/>
    </source>
</evidence>
<proteinExistence type="predicted"/>
<accession>A0A8S1HMN2</accession>
<evidence type="ECO:0000313" key="3">
    <source>
        <dbReference type="Proteomes" id="UP000835052"/>
    </source>
</evidence>
<feature type="chain" id="PRO_5035716036" description="DUF281 domain-containing protein" evidence="1">
    <location>
        <begin position="19"/>
        <end position="111"/>
    </location>
</feature>
<dbReference type="Proteomes" id="UP000835052">
    <property type="component" value="Unassembled WGS sequence"/>
</dbReference>
<sequence>MSLTTFVLLAISTTCVFPQRSCSSCSTPQHIFACNEYKTTYAVAPTVRCGNDGCQQLTVTCPTTPNSTLCFFSNGLRYLPQSKTANLKCDSGLFFTETDNKIVSGVACVRA</sequence>
<keyword evidence="1" id="KW-0732">Signal</keyword>
<organism evidence="2 3">
    <name type="scientific">Caenorhabditis auriculariae</name>
    <dbReference type="NCBI Taxonomy" id="2777116"/>
    <lineage>
        <taxon>Eukaryota</taxon>
        <taxon>Metazoa</taxon>
        <taxon>Ecdysozoa</taxon>
        <taxon>Nematoda</taxon>
        <taxon>Chromadorea</taxon>
        <taxon>Rhabditida</taxon>
        <taxon>Rhabditina</taxon>
        <taxon>Rhabditomorpha</taxon>
        <taxon>Rhabditoidea</taxon>
        <taxon>Rhabditidae</taxon>
        <taxon>Peloderinae</taxon>
        <taxon>Caenorhabditis</taxon>
    </lineage>
</organism>
<name>A0A8S1HMN2_9PELO</name>
<reference evidence="2" key="1">
    <citation type="submission" date="2020-10" db="EMBL/GenBank/DDBJ databases">
        <authorList>
            <person name="Kikuchi T."/>
        </authorList>
    </citation>
    <scope>NUCLEOTIDE SEQUENCE</scope>
    <source>
        <strain evidence="2">NKZ352</strain>
    </source>
</reference>
<dbReference type="AlphaFoldDB" id="A0A8S1HMN2"/>
<protein>
    <recommendedName>
        <fullName evidence="4">DUF281 domain-containing protein</fullName>
    </recommendedName>
</protein>
<feature type="signal peptide" evidence="1">
    <location>
        <begin position="1"/>
        <end position="18"/>
    </location>
</feature>
<evidence type="ECO:0008006" key="4">
    <source>
        <dbReference type="Google" id="ProtNLM"/>
    </source>
</evidence>
<gene>
    <name evidence="2" type="ORF">CAUJ_LOCUS13595</name>
</gene>
<comment type="caution">
    <text evidence="2">The sequence shown here is derived from an EMBL/GenBank/DDBJ whole genome shotgun (WGS) entry which is preliminary data.</text>
</comment>
<dbReference type="EMBL" id="CAJGYM010000101">
    <property type="protein sequence ID" value="CAD6197686.1"/>
    <property type="molecule type" value="Genomic_DNA"/>
</dbReference>
<keyword evidence="3" id="KW-1185">Reference proteome</keyword>